<dbReference type="EMBL" id="DQZW01000289">
    <property type="protein sequence ID" value="HDL90468.1"/>
    <property type="molecule type" value="Genomic_DNA"/>
</dbReference>
<dbReference type="Pfam" id="PF00534">
    <property type="entry name" value="Glycos_transf_1"/>
    <property type="match status" value="1"/>
</dbReference>
<dbReference type="AlphaFoldDB" id="A0A7C1AYX4"/>
<protein>
    <submittedName>
        <fullName evidence="3">Glycosyltransferase</fullName>
    </submittedName>
</protein>
<accession>A0A7C1AYX4</accession>
<proteinExistence type="predicted"/>
<dbReference type="PANTHER" id="PTHR45947">
    <property type="entry name" value="SULFOQUINOVOSYL TRANSFERASE SQD2"/>
    <property type="match status" value="1"/>
</dbReference>
<dbReference type="InterPro" id="IPR028098">
    <property type="entry name" value="Glyco_trans_4-like_N"/>
</dbReference>
<evidence type="ECO:0000259" key="1">
    <source>
        <dbReference type="Pfam" id="PF00534"/>
    </source>
</evidence>
<evidence type="ECO:0000313" key="3">
    <source>
        <dbReference type="EMBL" id="HDL90468.1"/>
    </source>
</evidence>
<dbReference type="GO" id="GO:0016757">
    <property type="term" value="F:glycosyltransferase activity"/>
    <property type="evidence" value="ECO:0007669"/>
    <property type="project" value="InterPro"/>
</dbReference>
<evidence type="ECO:0000259" key="2">
    <source>
        <dbReference type="Pfam" id="PF13439"/>
    </source>
</evidence>
<dbReference type="InterPro" id="IPR050194">
    <property type="entry name" value="Glycosyltransferase_grp1"/>
</dbReference>
<dbReference type="InterPro" id="IPR001296">
    <property type="entry name" value="Glyco_trans_1"/>
</dbReference>
<gene>
    <name evidence="3" type="ORF">ENG14_06150</name>
</gene>
<dbReference type="CDD" id="cd03801">
    <property type="entry name" value="GT4_PimA-like"/>
    <property type="match status" value="1"/>
</dbReference>
<reference evidence="3" key="1">
    <citation type="journal article" date="2020" name="mSystems">
        <title>Genome- and Community-Level Interaction Insights into Carbon Utilization and Element Cycling Functions of Hydrothermarchaeota in Hydrothermal Sediment.</title>
        <authorList>
            <person name="Zhou Z."/>
            <person name="Liu Y."/>
            <person name="Xu W."/>
            <person name="Pan J."/>
            <person name="Luo Z.H."/>
            <person name="Li M."/>
        </authorList>
    </citation>
    <scope>NUCLEOTIDE SEQUENCE [LARGE SCALE GENOMIC DNA]</scope>
    <source>
        <strain evidence="3">HyVt-19</strain>
    </source>
</reference>
<dbReference type="PANTHER" id="PTHR45947:SF13">
    <property type="entry name" value="TRANSFERASE"/>
    <property type="match status" value="1"/>
</dbReference>
<organism evidence="3">
    <name type="scientific">Thermodesulforhabdus norvegica</name>
    <dbReference type="NCBI Taxonomy" id="39841"/>
    <lineage>
        <taxon>Bacteria</taxon>
        <taxon>Pseudomonadati</taxon>
        <taxon>Thermodesulfobacteriota</taxon>
        <taxon>Syntrophobacteria</taxon>
        <taxon>Syntrophobacterales</taxon>
        <taxon>Thermodesulforhabdaceae</taxon>
        <taxon>Thermodesulforhabdus</taxon>
    </lineage>
</organism>
<dbReference type="SUPFAM" id="SSF53756">
    <property type="entry name" value="UDP-Glycosyltransferase/glycogen phosphorylase"/>
    <property type="match status" value="1"/>
</dbReference>
<feature type="domain" description="Glycosyltransferase subfamily 4-like N-terminal" evidence="2">
    <location>
        <begin position="15"/>
        <end position="224"/>
    </location>
</feature>
<comment type="caution">
    <text evidence="3">The sequence shown here is derived from an EMBL/GenBank/DDBJ whole genome shotgun (WGS) entry which is preliminary data.</text>
</comment>
<feature type="domain" description="Glycosyl transferase family 1" evidence="1">
    <location>
        <begin position="232"/>
        <end position="383"/>
    </location>
</feature>
<dbReference type="Pfam" id="PF13439">
    <property type="entry name" value="Glyco_transf_4"/>
    <property type="match status" value="1"/>
</dbReference>
<name>A0A7C1AYX4_9BACT</name>
<dbReference type="Gene3D" id="3.40.50.2000">
    <property type="entry name" value="Glycogen Phosphorylase B"/>
    <property type="match status" value="2"/>
</dbReference>
<dbReference type="Proteomes" id="UP000886355">
    <property type="component" value="Unassembled WGS sequence"/>
</dbReference>
<sequence>MPTLLSINNYYYRRGGAEVVFLEQNRLFEKVGWRVVPFAMHHPKNIRVPWSKYFVNEIEFGENYSTWEKLARIPKVIYSVEARRKLNQLLNDVAPDISHIHNIYHHISPSVFGVLKQHGVPVVLTLHDLKLACPAYSMFTHDGICERCKKKKLYNIVIHRCVKRSVLLSSIVMVEAILHKLLRSYENNVDRFVVPSLFYLEKMVEWGWERRRFVHIPNFVDVERLRPNFKVGKVFLFYGRLSPEKGIITFIKASALAKVPVRIVGTGPQEDVLRELAARTGADIIFLGYLNGEALFDAVRSARTVVLPSEWYENAPMSVMEAYALGKPVIGARIGGILELIREGETGVTFQNGSVESLAAALRRFADMPDAKLADMGRQGRAWMESDFTAERYRERLLKLYSDIGVIS</sequence>